<protein>
    <submittedName>
        <fullName evidence="2">Uncharacterized protein</fullName>
    </submittedName>
</protein>
<dbReference type="Proteomes" id="UP000240883">
    <property type="component" value="Unassembled WGS sequence"/>
</dbReference>
<name>A0A2T2NXQ6_CORCC</name>
<organism evidence="2 3">
    <name type="scientific">Corynespora cassiicola Philippines</name>
    <dbReference type="NCBI Taxonomy" id="1448308"/>
    <lineage>
        <taxon>Eukaryota</taxon>
        <taxon>Fungi</taxon>
        <taxon>Dikarya</taxon>
        <taxon>Ascomycota</taxon>
        <taxon>Pezizomycotina</taxon>
        <taxon>Dothideomycetes</taxon>
        <taxon>Pleosporomycetidae</taxon>
        <taxon>Pleosporales</taxon>
        <taxon>Corynesporascaceae</taxon>
        <taxon>Corynespora</taxon>
    </lineage>
</organism>
<evidence type="ECO:0000313" key="2">
    <source>
        <dbReference type="EMBL" id="PSN69868.1"/>
    </source>
</evidence>
<evidence type="ECO:0000256" key="1">
    <source>
        <dbReference type="SAM" id="MobiDB-lite"/>
    </source>
</evidence>
<accession>A0A2T2NXQ6</accession>
<dbReference type="OrthoDB" id="3797055at2759"/>
<keyword evidence="3" id="KW-1185">Reference proteome</keyword>
<reference evidence="2 3" key="1">
    <citation type="journal article" date="2018" name="Front. Microbiol.">
        <title>Genome-Wide Analysis of Corynespora cassiicola Leaf Fall Disease Putative Effectors.</title>
        <authorList>
            <person name="Lopez D."/>
            <person name="Ribeiro S."/>
            <person name="Label P."/>
            <person name="Fumanal B."/>
            <person name="Venisse J.S."/>
            <person name="Kohler A."/>
            <person name="de Oliveira R.R."/>
            <person name="Labutti K."/>
            <person name="Lipzen A."/>
            <person name="Lail K."/>
            <person name="Bauer D."/>
            <person name="Ohm R.A."/>
            <person name="Barry K.W."/>
            <person name="Spatafora J."/>
            <person name="Grigoriev I.V."/>
            <person name="Martin F.M."/>
            <person name="Pujade-Renaud V."/>
        </authorList>
    </citation>
    <scope>NUCLEOTIDE SEQUENCE [LARGE SCALE GENOMIC DNA]</scope>
    <source>
        <strain evidence="2 3">Philippines</strain>
    </source>
</reference>
<dbReference type="AlphaFoldDB" id="A0A2T2NXQ6"/>
<proteinExistence type="predicted"/>
<gene>
    <name evidence="2" type="ORF">BS50DRAFT_631838</name>
</gene>
<feature type="region of interest" description="Disordered" evidence="1">
    <location>
        <begin position="1"/>
        <end position="20"/>
    </location>
</feature>
<sequence>MDRADTPKDTVSQSMLDPLNPRTDLERFTLAEHCRHTLHPGTPQTLWICPSCKVDQLLEDLKRLEKAWNANGGPTSALAKNANLHWKIAKAWVPFKRELVSYTTYLETWAERELVWEVNNPGRADEAGLDIKSSSAALRFARTNTPYLELLDSDSEIKKSASVTKISKKVKFEEDILDAPSRKLELFKRTSPLYSPGRWASSEEDSIDDSFAIDRGARIF</sequence>
<dbReference type="EMBL" id="KZ678132">
    <property type="protein sequence ID" value="PSN69868.1"/>
    <property type="molecule type" value="Genomic_DNA"/>
</dbReference>
<evidence type="ECO:0000313" key="3">
    <source>
        <dbReference type="Proteomes" id="UP000240883"/>
    </source>
</evidence>